<dbReference type="GO" id="GO:0006231">
    <property type="term" value="P:dTMP biosynthetic process"/>
    <property type="evidence" value="ECO:0007669"/>
    <property type="project" value="InterPro"/>
</dbReference>
<dbReference type="Gene3D" id="3.30.1360.170">
    <property type="match status" value="1"/>
</dbReference>
<dbReference type="SUPFAM" id="SSF69796">
    <property type="entry name" value="Thymidylate synthase-complementing protein Thy1"/>
    <property type="match status" value="1"/>
</dbReference>
<evidence type="ECO:0000313" key="1">
    <source>
        <dbReference type="EMBL" id="CAB4138975.1"/>
    </source>
</evidence>
<accession>A0A6J5LWW3</accession>
<dbReference type="PROSITE" id="PS51331">
    <property type="entry name" value="THYX"/>
    <property type="match status" value="1"/>
</dbReference>
<name>A0A6J5LWW3_9CAUD</name>
<dbReference type="GO" id="GO:0050797">
    <property type="term" value="F:thymidylate synthase (FAD) activity"/>
    <property type="evidence" value="ECO:0007669"/>
    <property type="project" value="InterPro"/>
</dbReference>
<dbReference type="InterPro" id="IPR036098">
    <property type="entry name" value="Thymidylate_synthase_ThyX_sf"/>
</dbReference>
<reference evidence="1" key="1">
    <citation type="submission" date="2020-04" db="EMBL/GenBank/DDBJ databases">
        <authorList>
            <person name="Chiriac C."/>
            <person name="Salcher M."/>
            <person name="Ghai R."/>
            <person name="Kavagutti S V."/>
        </authorList>
    </citation>
    <scope>NUCLEOTIDE SEQUENCE</scope>
</reference>
<gene>
    <name evidence="1" type="ORF">UFOVP345_9</name>
</gene>
<dbReference type="InterPro" id="IPR003669">
    <property type="entry name" value="Thymidylate_synthase_ThyX"/>
</dbReference>
<sequence>MKTADISVEHIDTHGSDLKVVNAARVSFDKQGAWEYAHEEVLVDLEPVQAWTKRLSDRDTKLIRFLAKNGHWTPFGHCTATFRVKAPIFVARQLAKHQVGLVWNEVSRRYVDDEPEFYIAGPRARAPNVKQGSAADYVREADLATAVIKDSTKCALWDYQDLLGLGVAPEVARCVLPQNTMTSWYWTGSLMAFARVCQLRLDDHSQEETRVVARYISEHLAREFPVSWRALLGHELHDHRQGELPLV</sequence>
<dbReference type="GO" id="GO:0070402">
    <property type="term" value="F:NADPH binding"/>
    <property type="evidence" value="ECO:0007669"/>
    <property type="project" value="TreeGrafter"/>
</dbReference>
<proteinExistence type="predicted"/>
<dbReference type="PANTHER" id="PTHR34934">
    <property type="entry name" value="FLAVIN-DEPENDENT THYMIDYLATE SYNTHASE"/>
    <property type="match status" value="1"/>
</dbReference>
<dbReference type="GO" id="GO:0050660">
    <property type="term" value="F:flavin adenine dinucleotide binding"/>
    <property type="evidence" value="ECO:0007669"/>
    <property type="project" value="InterPro"/>
</dbReference>
<organism evidence="1">
    <name type="scientific">uncultured Caudovirales phage</name>
    <dbReference type="NCBI Taxonomy" id="2100421"/>
    <lineage>
        <taxon>Viruses</taxon>
        <taxon>Duplodnaviria</taxon>
        <taxon>Heunggongvirae</taxon>
        <taxon>Uroviricota</taxon>
        <taxon>Caudoviricetes</taxon>
        <taxon>Peduoviridae</taxon>
        <taxon>Maltschvirus</taxon>
        <taxon>Maltschvirus maltsch</taxon>
    </lineage>
</organism>
<protein>
    <submittedName>
        <fullName evidence="1">THY1 Predicted alternative thymidylate synthase</fullName>
    </submittedName>
</protein>
<dbReference type="PANTHER" id="PTHR34934:SF1">
    <property type="entry name" value="FLAVIN-DEPENDENT THYMIDYLATE SYNTHASE"/>
    <property type="match status" value="1"/>
</dbReference>
<dbReference type="Pfam" id="PF02511">
    <property type="entry name" value="Thy1"/>
    <property type="match status" value="1"/>
</dbReference>
<dbReference type="NCBIfam" id="TIGR02170">
    <property type="entry name" value="thyX"/>
    <property type="match status" value="1"/>
</dbReference>
<dbReference type="CDD" id="cd20175">
    <property type="entry name" value="ThyX"/>
    <property type="match status" value="1"/>
</dbReference>
<dbReference type="GO" id="GO:0004799">
    <property type="term" value="F:thymidylate synthase activity"/>
    <property type="evidence" value="ECO:0007669"/>
    <property type="project" value="TreeGrafter"/>
</dbReference>
<dbReference type="EMBL" id="LR796353">
    <property type="protein sequence ID" value="CAB4138975.1"/>
    <property type="molecule type" value="Genomic_DNA"/>
</dbReference>